<dbReference type="STRING" id="336292.SAMN05660710_02829"/>
<dbReference type="Gene3D" id="1.10.3730.20">
    <property type="match status" value="1"/>
</dbReference>
<feature type="transmembrane region" description="Helical" evidence="1">
    <location>
        <begin position="147"/>
        <end position="163"/>
    </location>
</feature>
<dbReference type="InterPro" id="IPR037185">
    <property type="entry name" value="EmrE-like"/>
</dbReference>
<feature type="transmembrane region" description="Helical" evidence="1">
    <location>
        <begin position="231"/>
        <end position="251"/>
    </location>
</feature>
<accession>A0A1G5IXS8</accession>
<dbReference type="GO" id="GO:0016020">
    <property type="term" value="C:membrane"/>
    <property type="evidence" value="ECO:0007669"/>
    <property type="project" value="InterPro"/>
</dbReference>
<keyword evidence="1" id="KW-0472">Membrane</keyword>
<gene>
    <name evidence="3" type="ORF">SAMN05660710_02829</name>
</gene>
<feature type="transmembrane region" description="Helical" evidence="1">
    <location>
        <begin position="285"/>
        <end position="303"/>
    </location>
</feature>
<evidence type="ECO:0000313" key="4">
    <source>
        <dbReference type="Proteomes" id="UP000199502"/>
    </source>
</evidence>
<proteinExistence type="predicted"/>
<sequence length="312" mass="33162">MAPPLISPLRRVRPASVRPLAHAPGDNLRGAALMTASMLGFTCNDAVMKFVTQDMPLYQAITLRGLFIMMALALLAQRQGGLRLRIASSARRPMSLRVLGEVASTLLFLNALQNMAIADLTAIMQALPLAVMLGAAIFLGESLGWRRVTAVVIGLIGVLVILRPGTSAFGIWSLVGLGAMLMVTLRDLATRGFGREVSSTTIAFYAAVAVTLTGFVLSLGQGWIMPTAGQVGLLVLGSGFLTVGYISAVSAMRVGEIAAVSPFRYTSLLAAILLGLVVFGEWPDFWTWAGSALVVGAGIYTIWRESRIGRIR</sequence>
<dbReference type="EMBL" id="FMVT01000010">
    <property type="protein sequence ID" value="SCY80419.1"/>
    <property type="molecule type" value="Genomic_DNA"/>
</dbReference>
<feature type="domain" description="EamA" evidence="2">
    <location>
        <begin position="29"/>
        <end position="162"/>
    </location>
</feature>
<dbReference type="PANTHER" id="PTHR22911">
    <property type="entry name" value="ACYL-MALONYL CONDENSING ENZYME-RELATED"/>
    <property type="match status" value="1"/>
</dbReference>
<dbReference type="AlphaFoldDB" id="A0A1G5IXS8"/>
<feature type="transmembrane region" description="Helical" evidence="1">
    <location>
        <begin position="57"/>
        <end position="76"/>
    </location>
</feature>
<evidence type="ECO:0000259" key="2">
    <source>
        <dbReference type="Pfam" id="PF00892"/>
    </source>
</evidence>
<feature type="transmembrane region" description="Helical" evidence="1">
    <location>
        <begin position="263"/>
        <end position="279"/>
    </location>
</feature>
<keyword evidence="1" id="KW-0812">Transmembrane</keyword>
<dbReference type="InterPro" id="IPR000620">
    <property type="entry name" value="EamA_dom"/>
</dbReference>
<name>A0A1G5IXS8_9RHOB</name>
<evidence type="ECO:0000313" key="3">
    <source>
        <dbReference type="EMBL" id="SCY80419.1"/>
    </source>
</evidence>
<feature type="transmembrane region" description="Helical" evidence="1">
    <location>
        <begin position="201"/>
        <end position="225"/>
    </location>
</feature>
<feature type="domain" description="EamA" evidence="2">
    <location>
        <begin position="171"/>
        <end position="297"/>
    </location>
</feature>
<dbReference type="OrthoDB" id="7165334at2"/>
<dbReference type="PANTHER" id="PTHR22911:SF135">
    <property type="entry name" value="BLR4310 PROTEIN"/>
    <property type="match status" value="1"/>
</dbReference>
<feature type="transmembrane region" description="Helical" evidence="1">
    <location>
        <begin position="96"/>
        <end position="116"/>
    </location>
</feature>
<keyword evidence="4" id="KW-1185">Reference proteome</keyword>
<protein>
    <submittedName>
        <fullName evidence="3">Permease of the drug/metabolite transporter (DMT) superfamily</fullName>
    </submittedName>
</protein>
<organism evidence="3 4">
    <name type="scientific">Paracoccus tibetensis</name>
    <dbReference type="NCBI Taxonomy" id="336292"/>
    <lineage>
        <taxon>Bacteria</taxon>
        <taxon>Pseudomonadati</taxon>
        <taxon>Pseudomonadota</taxon>
        <taxon>Alphaproteobacteria</taxon>
        <taxon>Rhodobacterales</taxon>
        <taxon>Paracoccaceae</taxon>
        <taxon>Paracoccus</taxon>
    </lineage>
</organism>
<dbReference type="Proteomes" id="UP000199502">
    <property type="component" value="Unassembled WGS sequence"/>
</dbReference>
<dbReference type="SUPFAM" id="SSF103481">
    <property type="entry name" value="Multidrug resistance efflux transporter EmrE"/>
    <property type="match status" value="2"/>
</dbReference>
<dbReference type="Pfam" id="PF00892">
    <property type="entry name" value="EamA"/>
    <property type="match status" value="2"/>
</dbReference>
<dbReference type="RefSeq" id="WP_090745886.1">
    <property type="nucleotide sequence ID" value="NZ_FMVT01000010.1"/>
</dbReference>
<keyword evidence="1" id="KW-1133">Transmembrane helix</keyword>
<reference evidence="3 4" key="1">
    <citation type="submission" date="2016-10" db="EMBL/GenBank/DDBJ databases">
        <authorList>
            <person name="de Groot N.N."/>
        </authorList>
    </citation>
    <scope>NUCLEOTIDE SEQUENCE [LARGE SCALE GENOMIC DNA]</scope>
    <source>
        <strain evidence="3 4">CGMCC 1.8925</strain>
    </source>
</reference>
<feature type="transmembrane region" description="Helical" evidence="1">
    <location>
        <begin position="122"/>
        <end position="140"/>
    </location>
</feature>
<evidence type="ECO:0000256" key="1">
    <source>
        <dbReference type="SAM" id="Phobius"/>
    </source>
</evidence>
<feature type="transmembrane region" description="Helical" evidence="1">
    <location>
        <begin position="169"/>
        <end position="189"/>
    </location>
</feature>